<keyword evidence="5" id="KW-0274">FAD</keyword>
<proteinExistence type="inferred from homology"/>
<dbReference type="Gene3D" id="3.50.50.60">
    <property type="entry name" value="FAD/NAD(P)-binding domain"/>
    <property type="match status" value="2"/>
</dbReference>
<protein>
    <recommendedName>
        <fullName evidence="10">Prenylcysteine lyase domain-containing protein</fullName>
    </recommendedName>
</protein>
<evidence type="ECO:0000256" key="5">
    <source>
        <dbReference type="ARBA" id="ARBA00022827"/>
    </source>
</evidence>
<dbReference type="InterPro" id="IPR017046">
    <property type="entry name" value="Prenylcysteine_Oxase1"/>
</dbReference>
<sequence>MAGSRRLLGYLLLLITLAFLATTAEASVFGSILKKLPSFKQEYPEGQVIATQAVQNVAVKKVKREGKRVAVIGAGAAGASTAYHLRRFLGNSTVSSVPVNITVFDKHTYIGGRSTTVNAYNDATIPIELGASIFVEVNSILYGASQELGLSFSGSSASTRRIQGESNDVLGVFNGHEMLFTYPEGRWWSLMKLVYRYGATAPWRTRGLTQSVVGKFLSLYKAPIFPFKSLTAAIEEVGLKETVSLTGEQLLESAGISGAFATELIQASTRVNYGQNLGLIHGVETMVCMATDGAVSIAGGNWKIFQGMLNKSRADVKLRTPVTSIMRRDGEWAVTYATDGEKSQTEVFDEVVIAAPMQYAGLDIAPGLESKPDTIPYVTLHVTLFASPRKLDPLYFGLPEDAAVPQSVLTTLNATEQQDPLFTRGEGRNAAGSVGFFSVSTLRSVERGNRTEYIYKVFSPDHYGDDKVRKILGVAPGSEEEVTTWSYRHTWKSYPYEYPRVTFEEVKLASGVWYTAGIESFISTMETSALMGMNVAKLVIGEWEEAKEVEDEKKRVRLEMVAKAEAEAKRIMEERMAAKKAAREAAEAAAAATLLEVKIEEVAEL</sequence>
<dbReference type="OMA" id="SIGIWDG"/>
<dbReference type="Gene3D" id="3.90.660.20">
    <property type="entry name" value="Protoporphyrinogen oxidase, mitochondrial, domain 2"/>
    <property type="match status" value="1"/>
</dbReference>
<comment type="similarity">
    <text evidence="2">Belongs to the prenylcysteine oxidase family.</text>
</comment>
<dbReference type="PIRSF" id="PIRSF036292">
    <property type="entry name" value="Prenylcysteine_oxidase"/>
    <property type="match status" value="1"/>
</dbReference>
<dbReference type="GO" id="GO:0001735">
    <property type="term" value="F:prenylcysteine oxidase activity"/>
    <property type="evidence" value="ECO:0007669"/>
    <property type="project" value="InterPro"/>
</dbReference>
<feature type="chain" id="PRO_5004651051" description="Prenylcysteine lyase domain-containing protein" evidence="9">
    <location>
        <begin position="27"/>
        <end position="605"/>
    </location>
</feature>
<evidence type="ECO:0000256" key="2">
    <source>
        <dbReference type="ARBA" id="ARBA00009967"/>
    </source>
</evidence>
<keyword evidence="3" id="KW-0285">Flavoprotein</keyword>
<comment type="cofactor">
    <cofactor evidence="1">
        <name>FAD</name>
        <dbReference type="ChEBI" id="CHEBI:57692"/>
    </cofactor>
</comment>
<dbReference type="Pfam" id="PF07156">
    <property type="entry name" value="Prenylcys_lyase"/>
    <property type="match status" value="1"/>
</dbReference>
<accession>U4L2A3</accession>
<keyword evidence="6" id="KW-0560">Oxidoreductase</keyword>
<evidence type="ECO:0000256" key="3">
    <source>
        <dbReference type="ARBA" id="ARBA00022630"/>
    </source>
</evidence>
<evidence type="ECO:0000256" key="7">
    <source>
        <dbReference type="ARBA" id="ARBA00023180"/>
    </source>
</evidence>
<dbReference type="GO" id="GO:0030328">
    <property type="term" value="P:prenylcysteine catabolic process"/>
    <property type="evidence" value="ECO:0007669"/>
    <property type="project" value="InterPro"/>
</dbReference>
<evidence type="ECO:0000256" key="4">
    <source>
        <dbReference type="ARBA" id="ARBA00022729"/>
    </source>
</evidence>
<evidence type="ECO:0000313" key="11">
    <source>
        <dbReference type="EMBL" id="CCX09801.1"/>
    </source>
</evidence>
<evidence type="ECO:0000256" key="6">
    <source>
        <dbReference type="ARBA" id="ARBA00023002"/>
    </source>
</evidence>
<dbReference type="InterPro" id="IPR010795">
    <property type="entry name" value="Prenylcys_lyase"/>
</dbReference>
<reference evidence="11 12" key="1">
    <citation type="journal article" date="2013" name="PLoS Genet.">
        <title>The genome and development-dependent transcriptomes of Pyronema confluens: a window into fungal evolution.</title>
        <authorList>
            <person name="Traeger S."/>
            <person name="Altegoer F."/>
            <person name="Freitag M."/>
            <person name="Gabaldon T."/>
            <person name="Kempken F."/>
            <person name="Kumar A."/>
            <person name="Marcet-Houben M."/>
            <person name="Poggeler S."/>
            <person name="Stajich J.E."/>
            <person name="Nowrousian M."/>
        </authorList>
    </citation>
    <scope>NUCLEOTIDE SEQUENCE [LARGE SCALE GENOMIC DNA]</scope>
    <source>
        <strain evidence="12">CBS 100304</strain>
        <tissue evidence="11">Vegetative mycelium</tissue>
    </source>
</reference>
<gene>
    <name evidence="11" type="ORF">PCON_09394</name>
</gene>
<dbReference type="GO" id="GO:0030327">
    <property type="term" value="P:prenylated protein catabolic process"/>
    <property type="evidence" value="ECO:0007669"/>
    <property type="project" value="TreeGrafter"/>
</dbReference>
<evidence type="ECO:0000256" key="8">
    <source>
        <dbReference type="SAM" id="Coils"/>
    </source>
</evidence>
<keyword evidence="7" id="KW-0325">Glycoprotein</keyword>
<dbReference type="PANTHER" id="PTHR15944:SF0">
    <property type="entry name" value="PRENYLCYSTEINE LYASE DOMAIN-CONTAINING PROTEIN"/>
    <property type="match status" value="1"/>
</dbReference>
<dbReference type="InterPro" id="IPR036188">
    <property type="entry name" value="FAD/NAD-bd_sf"/>
</dbReference>
<feature type="coiled-coil region" evidence="8">
    <location>
        <begin position="561"/>
        <end position="589"/>
    </location>
</feature>
<dbReference type="Proteomes" id="UP000018144">
    <property type="component" value="Unassembled WGS sequence"/>
</dbReference>
<dbReference type="AlphaFoldDB" id="U4L2A3"/>
<dbReference type="PANTHER" id="PTHR15944">
    <property type="entry name" value="FARNESYLCYSTEINE LYASE"/>
    <property type="match status" value="1"/>
</dbReference>
<evidence type="ECO:0000259" key="10">
    <source>
        <dbReference type="Pfam" id="PF07156"/>
    </source>
</evidence>
<dbReference type="eggNOG" id="ENOG502QSHJ">
    <property type="taxonomic scope" value="Eukaryota"/>
</dbReference>
<evidence type="ECO:0000256" key="1">
    <source>
        <dbReference type="ARBA" id="ARBA00001974"/>
    </source>
</evidence>
<feature type="signal peptide" evidence="9">
    <location>
        <begin position="1"/>
        <end position="26"/>
    </location>
</feature>
<dbReference type="SUPFAM" id="SSF51905">
    <property type="entry name" value="FAD/NAD(P)-binding domain"/>
    <property type="match status" value="1"/>
</dbReference>
<keyword evidence="8" id="KW-0175">Coiled coil</keyword>
<dbReference type="OrthoDB" id="437369at2759"/>
<keyword evidence="12" id="KW-1185">Reference proteome</keyword>
<organism evidence="11 12">
    <name type="scientific">Pyronema omphalodes (strain CBS 100304)</name>
    <name type="common">Pyronema confluens</name>
    <dbReference type="NCBI Taxonomy" id="1076935"/>
    <lineage>
        <taxon>Eukaryota</taxon>
        <taxon>Fungi</taxon>
        <taxon>Dikarya</taxon>
        <taxon>Ascomycota</taxon>
        <taxon>Pezizomycotina</taxon>
        <taxon>Pezizomycetes</taxon>
        <taxon>Pezizales</taxon>
        <taxon>Pyronemataceae</taxon>
        <taxon>Pyronema</taxon>
    </lineage>
</organism>
<name>U4L2A3_PYROM</name>
<feature type="domain" description="Prenylcysteine lyase" evidence="10">
    <location>
        <begin position="186"/>
        <end position="549"/>
    </location>
</feature>
<dbReference type="EMBL" id="HF935496">
    <property type="protein sequence ID" value="CCX09801.1"/>
    <property type="molecule type" value="Genomic_DNA"/>
</dbReference>
<evidence type="ECO:0000256" key="9">
    <source>
        <dbReference type="SAM" id="SignalP"/>
    </source>
</evidence>
<evidence type="ECO:0000313" key="12">
    <source>
        <dbReference type="Proteomes" id="UP000018144"/>
    </source>
</evidence>
<dbReference type="Pfam" id="PF13450">
    <property type="entry name" value="NAD_binding_8"/>
    <property type="match status" value="1"/>
</dbReference>
<keyword evidence="4 9" id="KW-0732">Signal</keyword>